<dbReference type="AlphaFoldDB" id="A0A918AV79"/>
<dbReference type="EMBL" id="BMRG01000015">
    <property type="protein sequence ID" value="GGP75327.1"/>
    <property type="molecule type" value="Genomic_DNA"/>
</dbReference>
<comment type="caution">
    <text evidence="2">The sequence shown here is derived from an EMBL/GenBank/DDBJ whole genome shotgun (WGS) entry which is preliminary data.</text>
</comment>
<sequence length="53" mass="5575">MTESDDAPLSPEAPRPPGTPHLEQLDVDVPAVPRDTPTSQDVTEEAGAVEPPD</sequence>
<keyword evidence="3" id="KW-1185">Reference proteome</keyword>
<gene>
    <name evidence="2" type="ORF">GCM10010185_56220</name>
</gene>
<evidence type="ECO:0000313" key="2">
    <source>
        <dbReference type="EMBL" id="GGP75327.1"/>
    </source>
</evidence>
<feature type="region of interest" description="Disordered" evidence="1">
    <location>
        <begin position="1"/>
        <end position="53"/>
    </location>
</feature>
<name>A0A918AV79_9PSEU</name>
<evidence type="ECO:0000256" key="1">
    <source>
        <dbReference type="SAM" id="MobiDB-lite"/>
    </source>
</evidence>
<dbReference type="RefSeq" id="WP_189226322.1">
    <property type="nucleotide sequence ID" value="NZ_BMRG01000015.1"/>
</dbReference>
<reference evidence="2" key="1">
    <citation type="journal article" date="2014" name="Int. J. Syst. Evol. Microbiol.">
        <title>Complete genome sequence of Corynebacterium casei LMG S-19264T (=DSM 44701T), isolated from a smear-ripened cheese.</title>
        <authorList>
            <consortium name="US DOE Joint Genome Institute (JGI-PGF)"/>
            <person name="Walter F."/>
            <person name="Albersmeier A."/>
            <person name="Kalinowski J."/>
            <person name="Ruckert C."/>
        </authorList>
    </citation>
    <scope>NUCLEOTIDE SEQUENCE</scope>
    <source>
        <strain evidence="2">JCM 3313</strain>
    </source>
</reference>
<dbReference type="Proteomes" id="UP000639606">
    <property type="component" value="Unassembled WGS sequence"/>
</dbReference>
<reference evidence="2" key="2">
    <citation type="submission" date="2020-09" db="EMBL/GenBank/DDBJ databases">
        <authorList>
            <person name="Sun Q."/>
            <person name="Ohkuma M."/>
        </authorList>
    </citation>
    <scope>NUCLEOTIDE SEQUENCE</scope>
    <source>
        <strain evidence="2">JCM 3313</strain>
    </source>
</reference>
<proteinExistence type="predicted"/>
<protein>
    <submittedName>
        <fullName evidence="2">Uncharacterized protein</fullName>
    </submittedName>
</protein>
<organism evidence="2 3">
    <name type="scientific">Saccharothrix coeruleofusca</name>
    <dbReference type="NCBI Taxonomy" id="33919"/>
    <lineage>
        <taxon>Bacteria</taxon>
        <taxon>Bacillati</taxon>
        <taxon>Actinomycetota</taxon>
        <taxon>Actinomycetes</taxon>
        <taxon>Pseudonocardiales</taxon>
        <taxon>Pseudonocardiaceae</taxon>
        <taxon>Saccharothrix</taxon>
    </lineage>
</organism>
<accession>A0A918AV79</accession>
<evidence type="ECO:0000313" key="3">
    <source>
        <dbReference type="Proteomes" id="UP000639606"/>
    </source>
</evidence>